<dbReference type="Pfam" id="PF07553">
    <property type="entry name" value="Lipoprotein_Ltp"/>
    <property type="match status" value="1"/>
</dbReference>
<organism evidence="3 4">
    <name type="scientific">Streptococcus gallolyticus</name>
    <dbReference type="NCBI Taxonomy" id="315405"/>
    <lineage>
        <taxon>Bacteria</taxon>
        <taxon>Bacillati</taxon>
        <taxon>Bacillota</taxon>
        <taxon>Bacilli</taxon>
        <taxon>Lactobacillales</taxon>
        <taxon>Streptococcaceae</taxon>
        <taxon>Streptococcus</taxon>
    </lineage>
</organism>
<gene>
    <name evidence="3" type="ORF">SGADD02_01270</name>
</gene>
<accession>A0A139MVS8</accession>
<dbReference type="RefSeq" id="WP_061458783.1">
    <property type="nucleotide sequence ID" value="NZ_KQ968748.1"/>
</dbReference>
<dbReference type="InterPro" id="IPR036388">
    <property type="entry name" value="WH-like_DNA-bd_sf"/>
</dbReference>
<dbReference type="AlphaFoldDB" id="A0A139MVS8"/>
<comment type="caution">
    <text evidence="3">The sequence shown here is derived from an EMBL/GenBank/DDBJ whole genome shotgun (WGS) entry which is preliminary data.</text>
</comment>
<evidence type="ECO:0000259" key="2">
    <source>
        <dbReference type="Pfam" id="PF07553"/>
    </source>
</evidence>
<sequence length="135" mass="15232">MKKKTTIIVATTFLFIASPVVETTVFHQNNTVYAVSKEYENALTQAEYIKDANLSKKAFYEAMQDESGFEKKAVDYAVKKLKISWKKNALAAAKDLQDFGMSKEKIKESLLSNEDGGGFTKSEVKYAMKHLEDED</sequence>
<reference evidence="3 4" key="1">
    <citation type="submission" date="2016-01" db="EMBL/GenBank/DDBJ databases">
        <title>Highly variable Streptococcus oralis are common among viridans streptococci isolated from primates.</title>
        <authorList>
            <person name="Denapaite D."/>
            <person name="Rieger M."/>
            <person name="Koendgen S."/>
            <person name="Brueckner R."/>
            <person name="Ochigava I."/>
            <person name="Kappeler P."/>
            <person name="Maetz-Rensing K."/>
            <person name="Leendertz F."/>
            <person name="Hakenbeck R."/>
        </authorList>
    </citation>
    <scope>NUCLEOTIDE SEQUENCE [LARGE SCALE GENOMIC DNA]</scope>
    <source>
        <strain evidence="3 4">DD02</strain>
    </source>
</reference>
<evidence type="ECO:0000313" key="4">
    <source>
        <dbReference type="Proteomes" id="UP000070198"/>
    </source>
</evidence>
<feature type="domain" description="Putative host cell surface-exposed lipoprotein Ltp-like HTH region" evidence="2">
    <location>
        <begin position="85"/>
        <end position="131"/>
    </location>
</feature>
<dbReference type="InterPro" id="IPR011434">
    <property type="entry name" value="Ltp-like_HTH"/>
</dbReference>
<dbReference type="EMBL" id="LQOF01000288">
    <property type="protein sequence ID" value="KXT67634.1"/>
    <property type="molecule type" value="Genomic_DNA"/>
</dbReference>
<feature type="signal peptide" evidence="1">
    <location>
        <begin position="1"/>
        <end position="22"/>
    </location>
</feature>
<dbReference type="Proteomes" id="UP000070198">
    <property type="component" value="Unassembled WGS sequence"/>
</dbReference>
<evidence type="ECO:0000256" key="1">
    <source>
        <dbReference type="SAM" id="SignalP"/>
    </source>
</evidence>
<evidence type="ECO:0000313" key="3">
    <source>
        <dbReference type="EMBL" id="KXT67634.1"/>
    </source>
</evidence>
<dbReference type="Gene3D" id="1.10.10.10">
    <property type="entry name" value="Winged helix-like DNA-binding domain superfamily/Winged helix DNA-binding domain"/>
    <property type="match status" value="2"/>
</dbReference>
<dbReference type="PATRIC" id="fig|315405.11.peg.1515"/>
<protein>
    <recommendedName>
        <fullName evidence="2">Putative host cell surface-exposed lipoprotein Ltp-like HTH region domain-containing protein</fullName>
    </recommendedName>
</protein>
<keyword evidence="1" id="KW-0732">Signal</keyword>
<proteinExistence type="predicted"/>
<name>A0A139MVS8_9STRE</name>
<feature type="chain" id="PRO_5038750110" description="Putative host cell surface-exposed lipoprotein Ltp-like HTH region domain-containing protein" evidence="1">
    <location>
        <begin position="23"/>
        <end position="135"/>
    </location>
</feature>